<evidence type="ECO:0000313" key="4">
    <source>
        <dbReference type="RefSeq" id="XP_005370398.1"/>
    </source>
</evidence>
<evidence type="ECO:0000313" key="3">
    <source>
        <dbReference type="Proteomes" id="UP000694915"/>
    </source>
</evidence>
<organism evidence="3 4">
    <name type="scientific">Microtus ochrogaster</name>
    <name type="common">Prairie vole</name>
    <dbReference type="NCBI Taxonomy" id="79684"/>
    <lineage>
        <taxon>Eukaryota</taxon>
        <taxon>Metazoa</taxon>
        <taxon>Chordata</taxon>
        <taxon>Craniata</taxon>
        <taxon>Vertebrata</taxon>
        <taxon>Euteleostomi</taxon>
        <taxon>Mammalia</taxon>
        <taxon>Eutheria</taxon>
        <taxon>Euarchontoglires</taxon>
        <taxon>Glires</taxon>
        <taxon>Rodentia</taxon>
        <taxon>Myomorpha</taxon>
        <taxon>Muroidea</taxon>
        <taxon>Cricetidae</taxon>
        <taxon>Arvicolinae</taxon>
        <taxon>Microtus</taxon>
    </lineage>
</organism>
<feature type="domain" description="RGS" evidence="2">
    <location>
        <begin position="139"/>
        <end position="191"/>
    </location>
</feature>
<dbReference type="PANTHER" id="PTHR10845">
    <property type="entry name" value="REGULATOR OF G PROTEIN SIGNALING"/>
    <property type="match status" value="1"/>
</dbReference>
<gene>
    <name evidence="4" type="primary">LOC101999498</name>
</gene>
<dbReference type="GeneID" id="101999498"/>
<accession>A0ABM0LPV6</accession>
<name>A0ABM0LPV6_MICOH</name>
<dbReference type="Proteomes" id="UP000694915">
    <property type="component" value="Unplaced"/>
</dbReference>
<dbReference type="Gene3D" id="1.10.167.10">
    <property type="entry name" value="Regulator of G-protein Signalling 4, domain 2"/>
    <property type="match status" value="1"/>
</dbReference>
<evidence type="ECO:0000256" key="1">
    <source>
        <dbReference type="ARBA" id="ARBA00022700"/>
    </source>
</evidence>
<dbReference type="RefSeq" id="XP_005370398.1">
    <property type="nucleotide sequence ID" value="XM_005370341.1"/>
</dbReference>
<dbReference type="SUPFAM" id="SSF48097">
    <property type="entry name" value="Regulator of G-protein signaling, RGS"/>
    <property type="match status" value="1"/>
</dbReference>
<dbReference type="InterPro" id="IPR036305">
    <property type="entry name" value="RGS_sf"/>
</dbReference>
<dbReference type="InterPro" id="IPR016137">
    <property type="entry name" value="RGS"/>
</dbReference>
<keyword evidence="1" id="KW-0734">Signal transduction inhibitor</keyword>
<dbReference type="PANTHER" id="PTHR10845:SF42">
    <property type="entry name" value="REGULATOR OF G-PROTEIN SIGNALING 5"/>
    <property type="match status" value="1"/>
</dbReference>
<reference evidence="4" key="1">
    <citation type="submission" date="2025-08" db="UniProtKB">
        <authorList>
            <consortium name="RefSeq"/>
        </authorList>
    </citation>
    <scope>IDENTIFICATION</scope>
</reference>
<keyword evidence="3" id="KW-1185">Reference proteome</keyword>
<protein>
    <submittedName>
        <fullName evidence="4">Regulator of G-protein signaling 5</fullName>
    </submittedName>
</protein>
<proteinExistence type="predicted"/>
<dbReference type="InterPro" id="IPR044926">
    <property type="entry name" value="RGS_subdomain_2"/>
</dbReference>
<sequence length="193" mass="22253">MSRIVTLKLLQHCALSGVGTDRYTRKAQRVAKEIKIKLGILLQKPDSVDDLVMPYNEKPEKPAKTHKQQQLTFVRSDERRELVVNKGQLWGFCADVQYVATEYEGSVIVSSTSDLNAVQTTVQQWLFSTIQPTLRTKEPNVNFDHFTKDITMKNLVEPSRSSFNLAQKRIYAPMEKHSLPRCVHSRFYKELIK</sequence>
<dbReference type="Pfam" id="PF00615">
    <property type="entry name" value="RGS"/>
    <property type="match status" value="1"/>
</dbReference>
<evidence type="ECO:0000259" key="2">
    <source>
        <dbReference type="Pfam" id="PF00615"/>
    </source>
</evidence>